<comment type="similarity">
    <text evidence="5">Belongs to the SAT4 family.</text>
</comment>
<keyword evidence="4 7" id="KW-0472">Membrane</keyword>
<accession>A0A420YL04</accession>
<keyword evidence="10" id="KW-1185">Reference proteome</keyword>
<dbReference type="InterPro" id="IPR049326">
    <property type="entry name" value="Rhodopsin_dom_fungi"/>
</dbReference>
<dbReference type="Pfam" id="PF20684">
    <property type="entry name" value="Fung_rhodopsin"/>
    <property type="match status" value="1"/>
</dbReference>
<evidence type="ECO:0000256" key="5">
    <source>
        <dbReference type="ARBA" id="ARBA00038359"/>
    </source>
</evidence>
<keyword evidence="2 7" id="KW-0812">Transmembrane</keyword>
<name>A0A420YL04_9PEZI</name>
<comment type="subcellular location">
    <subcellularLocation>
        <location evidence="1">Membrane</location>
        <topology evidence="1">Multi-pass membrane protein</topology>
    </subcellularLocation>
</comment>
<dbReference type="OrthoDB" id="2988756at2759"/>
<reference evidence="9 10" key="1">
    <citation type="submission" date="2018-08" db="EMBL/GenBank/DDBJ databases">
        <title>Draft genome of the lignicolous fungus Coniochaeta pulveracea.</title>
        <authorList>
            <person name="Borstlap C.J."/>
            <person name="De Witt R.N."/>
            <person name="Botha A."/>
            <person name="Volschenk H."/>
        </authorList>
    </citation>
    <scope>NUCLEOTIDE SEQUENCE [LARGE SCALE GENOMIC DNA]</scope>
    <source>
        <strain evidence="9 10">CAB683</strain>
    </source>
</reference>
<sequence length="414" mass="44896">MSDTAAQTAAQDAAAAARQSTITLWTLYAFGILVTVLRTYARGVTVGVKNLQGDDFLAWLALLLYSVQVPLGYEIGNLAHGLANNGMTDAQRQALLPGDPEYDARVLGSQIQVAGWTVYSCLIATLKLSMLVFFLRLTAGLGRRYRTRVYVGFALVIAGFLASIVAIFAACRPLHGYWQIFPDPGNVCQAAVSRPVVWSTFAANISTDIYLIMIPLPLLWGSSLRLLEKIASSIVLGAGILVLVCATIKTVYVIVDEVNGAELAGAWGTRETFVAVVTTNLPMIFPLFKTWLRPLFGSALRSTNKQYQAPNARHVRTIGGYYGGSGGTNNTDPRSWARRGPPSTNPITNVSFGESEEEIVNEVKMHNIVSAQAVPSTTPSKPNAIIVASEFEVSEDRRSNNTGEDSVQRVHEPW</sequence>
<feature type="region of interest" description="Disordered" evidence="6">
    <location>
        <begin position="393"/>
        <end position="414"/>
    </location>
</feature>
<evidence type="ECO:0000313" key="9">
    <source>
        <dbReference type="EMBL" id="RKU48567.1"/>
    </source>
</evidence>
<feature type="region of interest" description="Disordered" evidence="6">
    <location>
        <begin position="320"/>
        <end position="350"/>
    </location>
</feature>
<feature type="transmembrane region" description="Helical" evidence="7">
    <location>
        <begin position="22"/>
        <end position="41"/>
    </location>
</feature>
<comment type="caution">
    <text evidence="9">The sequence shown here is derived from an EMBL/GenBank/DDBJ whole genome shotgun (WGS) entry which is preliminary data.</text>
</comment>
<feature type="transmembrane region" description="Helical" evidence="7">
    <location>
        <begin position="272"/>
        <end position="292"/>
    </location>
</feature>
<dbReference type="STRING" id="177199.A0A420YL04"/>
<proteinExistence type="inferred from homology"/>
<feature type="transmembrane region" description="Helical" evidence="7">
    <location>
        <begin position="234"/>
        <end position="252"/>
    </location>
</feature>
<evidence type="ECO:0000259" key="8">
    <source>
        <dbReference type="Pfam" id="PF20684"/>
    </source>
</evidence>
<evidence type="ECO:0000256" key="3">
    <source>
        <dbReference type="ARBA" id="ARBA00022989"/>
    </source>
</evidence>
<evidence type="ECO:0000256" key="1">
    <source>
        <dbReference type="ARBA" id="ARBA00004141"/>
    </source>
</evidence>
<evidence type="ECO:0000256" key="4">
    <source>
        <dbReference type="ARBA" id="ARBA00023136"/>
    </source>
</evidence>
<organism evidence="9 10">
    <name type="scientific">Coniochaeta pulveracea</name>
    <dbReference type="NCBI Taxonomy" id="177199"/>
    <lineage>
        <taxon>Eukaryota</taxon>
        <taxon>Fungi</taxon>
        <taxon>Dikarya</taxon>
        <taxon>Ascomycota</taxon>
        <taxon>Pezizomycotina</taxon>
        <taxon>Sordariomycetes</taxon>
        <taxon>Sordariomycetidae</taxon>
        <taxon>Coniochaetales</taxon>
        <taxon>Coniochaetaceae</taxon>
        <taxon>Coniochaeta</taxon>
    </lineage>
</organism>
<dbReference type="Proteomes" id="UP000275385">
    <property type="component" value="Unassembled WGS sequence"/>
</dbReference>
<keyword evidence="3 7" id="KW-1133">Transmembrane helix</keyword>
<protein>
    <recommendedName>
        <fullName evidence="8">Rhodopsin domain-containing protein</fullName>
    </recommendedName>
</protein>
<evidence type="ECO:0000256" key="7">
    <source>
        <dbReference type="SAM" id="Phobius"/>
    </source>
</evidence>
<dbReference type="PANTHER" id="PTHR33048:SF105">
    <property type="match status" value="1"/>
</dbReference>
<feature type="transmembrane region" description="Helical" evidence="7">
    <location>
        <begin position="209"/>
        <end position="227"/>
    </location>
</feature>
<feature type="transmembrane region" description="Helical" evidence="7">
    <location>
        <begin position="116"/>
        <end position="137"/>
    </location>
</feature>
<dbReference type="GO" id="GO:0016020">
    <property type="term" value="C:membrane"/>
    <property type="evidence" value="ECO:0007669"/>
    <property type="project" value="UniProtKB-SubCell"/>
</dbReference>
<evidence type="ECO:0000256" key="6">
    <source>
        <dbReference type="SAM" id="MobiDB-lite"/>
    </source>
</evidence>
<dbReference type="EMBL" id="QVQW01000004">
    <property type="protein sequence ID" value="RKU48567.1"/>
    <property type="molecule type" value="Genomic_DNA"/>
</dbReference>
<dbReference type="InterPro" id="IPR052337">
    <property type="entry name" value="SAT4-like"/>
</dbReference>
<evidence type="ECO:0000256" key="2">
    <source>
        <dbReference type="ARBA" id="ARBA00022692"/>
    </source>
</evidence>
<gene>
    <name evidence="9" type="ORF">DL546_008111</name>
</gene>
<evidence type="ECO:0000313" key="10">
    <source>
        <dbReference type="Proteomes" id="UP000275385"/>
    </source>
</evidence>
<feature type="domain" description="Rhodopsin" evidence="8">
    <location>
        <begin position="38"/>
        <end position="289"/>
    </location>
</feature>
<feature type="transmembrane region" description="Helical" evidence="7">
    <location>
        <begin position="149"/>
        <end position="170"/>
    </location>
</feature>
<dbReference type="PANTHER" id="PTHR33048">
    <property type="entry name" value="PTH11-LIKE INTEGRAL MEMBRANE PROTEIN (AFU_ORTHOLOGUE AFUA_5G11245)"/>
    <property type="match status" value="1"/>
</dbReference>
<dbReference type="AlphaFoldDB" id="A0A420YL04"/>
<feature type="transmembrane region" description="Helical" evidence="7">
    <location>
        <begin position="53"/>
        <end position="73"/>
    </location>
</feature>